<reference evidence="4 5" key="1">
    <citation type="submission" date="2011-09" db="EMBL/GenBank/DDBJ databases">
        <title>The draft genome of Treponema saccharophilum DSM 2985.</title>
        <authorList>
            <consortium name="US DOE Joint Genome Institute (JGI-PGF)"/>
            <person name="Lucas S."/>
            <person name="Copeland A."/>
            <person name="Lapidus A."/>
            <person name="Glavina del Rio T."/>
            <person name="Dalin E."/>
            <person name="Tice H."/>
            <person name="Bruce D."/>
            <person name="Goodwin L."/>
            <person name="Pitluck S."/>
            <person name="Peters L."/>
            <person name="Kyrpides N."/>
            <person name="Mavromatis K."/>
            <person name="Ivanova N."/>
            <person name="Markowitz V."/>
            <person name="Cheng J.-F."/>
            <person name="Hugenholtz P."/>
            <person name="Woyke T."/>
            <person name="Wu D."/>
            <person name="Gronow S."/>
            <person name="Wellnitz S."/>
            <person name="Brambilla E."/>
            <person name="Klenk H.-P."/>
            <person name="Eisen J.A."/>
        </authorList>
    </citation>
    <scope>NUCLEOTIDE SEQUENCE [LARGE SCALE GENOMIC DNA]</scope>
    <source>
        <strain evidence="4 5">DSM 2985</strain>
    </source>
</reference>
<evidence type="ECO:0000313" key="4">
    <source>
        <dbReference type="EMBL" id="EIC00511.1"/>
    </source>
</evidence>
<dbReference type="OrthoDB" id="9803616at2"/>
<keyword evidence="5" id="KW-1185">Reference proteome</keyword>
<proteinExistence type="predicted"/>
<dbReference type="InterPro" id="IPR036116">
    <property type="entry name" value="FN3_sf"/>
</dbReference>
<gene>
    <name evidence="4" type="ORF">TresaDRAFT_0605</name>
</gene>
<dbReference type="RefSeq" id="WP_002706752.1">
    <property type="nucleotide sequence ID" value="NZ_AGRW01000055.1"/>
</dbReference>
<dbReference type="Gene3D" id="2.60.40.10">
    <property type="entry name" value="Immunoglobulins"/>
    <property type="match status" value="4"/>
</dbReference>
<keyword evidence="2" id="KW-0732">Signal</keyword>
<dbReference type="SUPFAM" id="SSF49265">
    <property type="entry name" value="Fibronectin type III"/>
    <property type="match status" value="2"/>
</dbReference>
<sequence>MRRLKSLLCVFPLLFFAWGCKNDAADGDFELSKTKTLATPKNFTAVYDPVNNVTNFTWEEVPSATGYSVMESVNGKISDAVKIIPAATGTSGTVIGYSAKIQSFSYWLIAYNDSEESEITECRQIVTSAPKLAISAASCNESGVVSLEWTAAEGVSGYRVSYKNTGGGISEWTEFDQTLSANVDAGETYSAAVTLAAYAPSIDYRVRAVKGSASDETEWSEPKTVQINLFPPRNIGAESTGTYGEAKIVWDKIDGVTYNVYKSLGTDGEKTLLSSEIGNPASGNPNFTAQDLTKGTWYFWVESCVDGNKKCSTEGAAYTVKIPAPKNIRITERTETSLTVSWDVVSYHDIATNSDKTADCYKVSVYDDTGATLVSENSTNSLSMGRSSLQAGTTYLVRVVGYESSAMTEAEEGEIPSWVEAKTLIAKPEFSSEHTWFSSDYAYIGWNAVKGASSYEVAYSGSDGDSAYVESLPSDNKGFTTDTQISLTGLDIDTVYYYWVRAIDGDYKTEWTAGSGRTASVPTNIAVVETSTGYSVTWDVRGSATKFRVSYCTSATNGSVDTTTKQTLTPVENTHSCDVSSIINNRTDGTIYYYFTVEAYNSYDGSWVQGSDSEGYGYVTYGLQYGEMSQLPSGATYVSTRTYFNTTNFTRTFIASSTTTTKCFYFKATKGKRYTIYYADMDVYTTFTSSSKADMEFTYYYAGNSNSNFIDRRASDTFTCEYDAYIVVECKKYSRSTSGYFGIQVVESN</sequence>
<dbReference type="CDD" id="cd00063">
    <property type="entry name" value="FN3"/>
    <property type="match status" value="1"/>
</dbReference>
<evidence type="ECO:0000259" key="3">
    <source>
        <dbReference type="PROSITE" id="PS50853"/>
    </source>
</evidence>
<name>H7EPW0_9SPIR</name>
<dbReference type="SMART" id="SM00060">
    <property type="entry name" value="FN3"/>
    <property type="match status" value="4"/>
</dbReference>
<evidence type="ECO:0000256" key="2">
    <source>
        <dbReference type="SAM" id="SignalP"/>
    </source>
</evidence>
<dbReference type="InterPro" id="IPR003961">
    <property type="entry name" value="FN3_dom"/>
</dbReference>
<dbReference type="PROSITE" id="PS50853">
    <property type="entry name" value="FN3"/>
    <property type="match status" value="2"/>
</dbReference>
<dbReference type="InterPro" id="IPR050991">
    <property type="entry name" value="ECM_Regulatory_Proteins"/>
</dbReference>
<dbReference type="InterPro" id="IPR013783">
    <property type="entry name" value="Ig-like_fold"/>
</dbReference>
<keyword evidence="1" id="KW-0677">Repeat</keyword>
<feature type="domain" description="Fibronectin type-III" evidence="3">
    <location>
        <begin position="324"/>
        <end position="426"/>
    </location>
</feature>
<accession>H7EPW0</accession>
<feature type="domain" description="Fibronectin type-III" evidence="3">
    <location>
        <begin position="427"/>
        <end position="523"/>
    </location>
</feature>
<dbReference type="PANTHER" id="PTHR46708">
    <property type="entry name" value="TENASCIN"/>
    <property type="match status" value="1"/>
</dbReference>
<protein>
    <submittedName>
        <fullName evidence="4">Fibronectin type III domain protein</fullName>
    </submittedName>
</protein>
<evidence type="ECO:0000313" key="5">
    <source>
        <dbReference type="Proteomes" id="UP000003571"/>
    </source>
</evidence>
<dbReference type="AlphaFoldDB" id="H7EPW0"/>
<organism evidence="4 5">
    <name type="scientific">Treponema saccharophilum DSM 2985</name>
    <dbReference type="NCBI Taxonomy" id="907348"/>
    <lineage>
        <taxon>Bacteria</taxon>
        <taxon>Pseudomonadati</taxon>
        <taxon>Spirochaetota</taxon>
        <taxon>Spirochaetia</taxon>
        <taxon>Spirochaetales</taxon>
        <taxon>Treponemataceae</taxon>
        <taxon>Treponema</taxon>
    </lineage>
</organism>
<dbReference type="STRING" id="907348.TresaDRAFT_0605"/>
<feature type="chain" id="PRO_5003609327" evidence="2">
    <location>
        <begin position="25"/>
        <end position="749"/>
    </location>
</feature>
<evidence type="ECO:0000256" key="1">
    <source>
        <dbReference type="ARBA" id="ARBA00022737"/>
    </source>
</evidence>
<comment type="caution">
    <text evidence="4">The sequence shown here is derived from an EMBL/GenBank/DDBJ whole genome shotgun (WGS) entry which is preliminary data.</text>
</comment>
<feature type="signal peptide" evidence="2">
    <location>
        <begin position="1"/>
        <end position="24"/>
    </location>
</feature>
<dbReference type="PANTHER" id="PTHR46708:SF2">
    <property type="entry name" value="FIBRONECTIN TYPE-III DOMAIN-CONTAINING PROTEIN"/>
    <property type="match status" value="1"/>
</dbReference>
<dbReference type="Pfam" id="PF00041">
    <property type="entry name" value="fn3"/>
    <property type="match status" value="1"/>
</dbReference>
<dbReference type="Proteomes" id="UP000003571">
    <property type="component" value="Unassembled WGS sequence"/>
</dbReference>
<dbReference type="PATRIC" id="fig|907348.3.peg.3024"/>
<dbReference type="EMBL" id="AGRW01000055">
    <property type="protein sequence ID" value="EIC00511.1"/>
    <property type="molecule type" value="Genomic_DNA"/>
</dbReference>